<evidence type="ECO:0000313" key="2">
    <source>
        <dbReference type="EMBL" id="MBC2843846.1"/>
    </source>
</evidence>
<gene>
    <name evidence="2" type="ORF">H7F21_01985</name>
</gene>
<keyword evidence="3" id="KW-1185">Reference proteome</keyword>
<dbReference type="EMBL" id="JACLCP010000001">
    <property type="protein sequence ID" value="MBC2843846.1"/>
    <property type="molecule type" value="Genomic_DNA"/>
</dbReference>
<dbReference type="PANTHER" id="PTHR22916:SF3">
    <property type="entry name" value="UDP-GLCNAC:BETAGAL BETA-1,3-N-ACETYLGLUCOSAMINYLTRANSFERASE-LIKE PROTEIN 1"/>
    <property type="match status" value="1"/>
</dbReference>
<evidence type="ECO:0000259" key="1">
    <source>
        <dbReference type="Pfam" id="PF00535"/>
    </source>
</evidence>
<dbReference type="InterPro" id="IPR001173">
    <property type="entry name" value="Glyco_trans_2-like"/>
</dbReference>
<dbReference type="GO" id="GO:0016758">
    <property type="term" value="F:hexosyltransferase activity"/>
    <property type="evidence" value="ECO:0007669"/>
    <property type="project" value="UniProtKB-ARBA"/>
</dbReference>
<protein>
    <submittedName>
        <fullName evidence="2">Glycosyltransferase family 2 protein</fullName>
    </submittedName>
</protein>
<dbReference type="AlphaFoldDB" id="A0A842IPN5"/>
<dbReference type="Gene3D" id="3.90.550.10">
    <property type="entry name" value="Spore Coat Polysaccharide Biosynthesis Protein SpsA, Chain A"/>
    <property type="match status" value="1"/>
</dbReference>
<dbReference type="CDD" id="cd00761">
    <property type="entry name" value="Glyco_tranf_GTA_type"/>
    <property type="match status" value="1"/>
</dbReference>
<accession>A0A842IPN5</accession>
<dbReference type="Pfam" id="PF00535">
    <property type="entry name" value="Glycos_transf_2"/>
    <property type="match status" value="1"/>
</dbReference>
<evidence type="ECO:0000313" key="3">
    <source>
        <dbReference type="Proteomes" id="UP000533900"/>
    </source>
</evidence>
<proteinExistence type="predicted"/>
<reference evidence="2" key="1">
    <citation type="submission" date="2020-08" db="EMBL/GenBank/DDBJ databases">
        <title>Winogradskyella ouciana sp. nov., isolated from the hadal seawater of the Mariana Trench.</title>
        <authorList>
            <person name="He X."/>
        </authorList>
    </citation>
    <scope>NUCLEOTIDE SEQUENCE [LARGE SCALE GENOMIC DNA]</scope>
    <source>
        <strain evidence="2">KCTC 52348</strain>
    </source>
</reference>
<dbReference type="PANTHER" id="PTHR22916">
    <property type="entry name" value="GLYCOSYLTRANSFERASE"/>
    <property type="match status" value="1"/>
</dbReference>
<comment type="caution">
    <text evidence="2">The sequence shown here is derived from an EMBL/GenBank/DDBJ whole genome shotgun (WGS) entry which is preliminary data.</text>
</comment>
<dbReference type="Proteomes" id="UP000533900">
    <property type="component" value="Unassembled WGS sequence"/>
</dbReference>
<dbReference type="InterPro" id="IPR029044">
    <property type="entry name" value="Nucleotide-diphossugar_trans"/>
</dbReference>
<name>A0A842IPN5_9FLAO</name>
<dbReference type="RefSeq" id="WP_185787556.1">
    <property type="nucleotide sequence ID" value="NZ_JACLCP010000001.1"/>
</dbReference>
<dbReference type="SUPFAM" id="SSF53448">
    <property type="entry name" value="Nucleotide-diphospho-sugar transferases"/>
    <property type="match status" value="1"/>
</dbReference>
<keyword evidence="2" id="KW-0808">Transferase</keyword>
<organism evidence="2 3">
    <name type="scientific">Winogradskyella flava</name>
    <dbReference type="NCBI Taxonomy" id="1884876"/>
    <lineage>
        <taxon>Bacteria</taxon>
        <taxon>Pseudomonadati</taxon>
        <taxon>Bacteroidota</taxon>
        <taxon>Flavobacteriia</taxon>
        <taxon>Flavobacteriales</taxon>
        <taxon>Flavobacteriaceae</taxon>
        <taxon>Winogradskyella</taxon>
    </lineage>
</organism>
<sequence length="257" mass="29342">MRPLVSIITPMFNNADVIDKTINSVLNQTYENWELILVDDASSDNTIEKLTSITTDNSKIKLYKQRKNKGAAEARNLGTKMAMGDYIAFLDADDLWKENKLELQTNILSFGNSDVVFGSYELIDSGGESLKKKVNALKSLSYNKLLKANYIGNLTGMYNCSSLGKIYTKDLKKRQDWLLWLEALKRSEKPAIGISESLAYYRISQGSLSSNKISLIKHNFNIYRKGLEFSYIKSLFYLMVFLNEHIFVKQRLIKPTD</sequence>
<feature type="domain" description="Glycosyltransferase 2-like" evidence="1">
    <location>
        <begin position="6"/>
        <end position="162"/>
    </location>
</feature>